<evidence type="ECO:0000313" key="2">
    <source>
        <dbReference type="EMBL" id="KAJ7650939.1"/>
    </source>
</evidence>
<accession>A0AAD7G2Z2</accession>
<dbReference type="AlphaFoldDB" id="A0AAD7G2Z2"/>
<evidence type="ECO:0000256" key="1">
    <source>
        <dbReference type="SAM" id="Phobius"/>
    </source>
</evidence>
<dbReference type="EMBL" id="JARKIF010000001">
    <property type="protein sequence ID" value="KAJ7650939.1"/>
    <property type="molecule type" value="Genomic_DNA"/>
</dbReference>
<reference evidence="2" key="1">
    <citation type="submission" date="2023-03" db="EMBL/GenBank/DDBJ databases">
        <title>Massive genome expansion in bonnet fungi (Mycena s.s.) driven by repeated elements and novel gene families across ecological guilds.</title>
        <authorList>
            <consortium name="Lawrence Berkeley National Laboratory"/>
            <person name="Harder C.B."/>
            <person name="Miyauchi S."/>
            <person name="Viragh M."/>
            <person name="Kuo A."/>
            <person name="Thoen E."/>
            <person name="Andreopoulos B."/>
            <person name="Lu D."/>
            <person name="Skrede I."/>
            <person name="Drula E."/>
            <person name="Henrissat B."/>
            <person name="Morin E."/>
            <person name="Kohler A."/>
            <person name="Barry K."/>
            <person name="LaButti K."/>
            <person name="Morin E."/>
            <person name="Salamov A."/>
            <person name="Lipzen A."/>
            <person name="Mereny Z."/>
            <person name="Hegedus B."/>
            <person name="Baldrian P."/>
            <person name="Stursova M."/>
            <person name="Weitz H."/>
            <person name="Taylor A."/>
            <person name="Grigoriev I.V."/>
            <person name="Nagy L.G."/>
            <person name="Martin F."/>
            <person name="Kauserud H."/>
        </authorList>
    </citation>
    <scope>NUCLEOTIDE SEQUENCE</scope>
    <source>
        <strain evidence="2">9284</strain>
    </source>
</reference>
<comment type="caution">
    <text evidence="2">The sequence shown here is derived from an EMBL/GenBank/DDBJ whole genome shotgun (WGS) entry which is preliminary data.</text>
</comment>
<proteinExistence type="predicted"/>
<organism evidence="2 3">
    <name type="scientific">Roridomyces roridus</name>
    <dbReference type="NCBI Taxonomy" id="1738132"/>
    <lineage>
        <taxon>Eukaryota</taxon>
        <taxon>Fungi</taxon>
        <taxon>Dikarya</taxon>
        <taxon>Basidiomycota</taxon>
        <taxon>Agaricomycotina</taxon>
        <taxon>Agaricomycetes</taxon>
        <taxon>Agaricomycetidae</taxon>
        <taxon>Agaricales</taxon>
        <taxon>Marasmiineae</taxon>
        <taxon>Mycenaceae</taxon>
        <taxon>Roridomyces</taxon>
    </lineage>
</organism>
<keyword evidence="1" id="KW-0472">Membrane</keyword>
<protein>
    <submittedName>
        <fullName evidence="2">Uncharacterized protein</fullName>
    </submittedName>
</protein>
<keyword evidence="1" id="KW-0812">Transmembrane</keyword>
<keyword evidence="1" id="KW-1133">Transmembrane helix</keyword>
<sequence length="83" mass="8830">MRASVSIYEDPSPQSKADVWTEDEDRTALYFAVGFMCLGIASTMGYAAYHYAGLAVAGQGLGSLISQLPHYSPTIAPPLPSFA</sequence>
<keyword evidence="3" id="KW-1185">Reference proteome</keyword>
<feature type="transmembrane region" description="Helical" evidence="1">
    <location>
        <begin position="28"/>
        <end position="49"/>
    </location>
</feature>
<dbReference type="Proteomes" id="UP001221142">
    <property type="component" value="Unassembled WGS sequence"/>
</dbReference>
<evidence type="ECO:0000313" key="3">
    <source>
        <dbReference type="Proteomes" id="UP001221142"/>
    </source>
</evidence>
<name>A0AAD7G2Z2_9AGAR</name>
<gene>
    <name evidence="2" type="ORF">FB45DRAFT_1050790</name>
</gene>